<dbReference type="PANTHER" id="PTHR45934:SF2">
    <property type="entry name" value="MONOOXYGENASE 1"/>
    <property type="match status" value="1"/>
</dbReference>
<dbReference type="PRINTS" id="PR00420">
    <property type="entry name" value="RNGMNOXGNASE"/>
</dbReference>
<dbReference type="InterPro" id="IPR036188">
    <property type="entry name" value="FAD/NAD-bd_sf"/>
</dbReference>
<evidence type="ECO:0000256" key="1">
    <source>
        <dbReference type="ARBA" id="ARBA00023002"/>
    </source>
</evidence>
<evidence type="ECO:0000259" key="4">
    <source>
        <dbReference type="Pfam" id="PF01494"/>
    </source>
</evidence>
<gene>
    <name evidence="5" type="ORF">Nepgr_026732</name>
</gene>
<dbReference type="GO" id="GO:0004497">
    <property type="term" value="F:monooxygenase activity"/>
    <property type="evidence" value="ECO:0007669"/>
    <property type="project" value="UniProtKB-KW"/>
</dbReference>
<dbReference type="AlphaFoldDB" id="A0AAD3T9K2"/>
<dbReference type="EMBL" id="BSYO01000028">
    <property type="protein sequence ID" value="GMH24889.1"/>
    <property type="molecule type" value="Genomic_DNA"/>
</dbReference>
<dbReference type="InterPro" id="IPR002938">
    <property type="entry name" value="FAD-bd"/>
</dbReference>
<comment type="similarity">
    <text evidence="3">Belongs to the 3-hydroxybenzoate 6-hydroxylase family.</text>
</comment>
<organism evidence="5 6">
    <name type="scientific">Nepenthes gracilis</name>
    <name type="common">Slender pitcher plant</name>
    <dbReference type="NCBI Taxonomy" id="150966"/>
    <lineage>
        <taxon>Eukaryota</taxon>
        <taxon>Viridiplantae</taxon>
        <taxon>Streptophyta</taxon>
        <taxon>Embryophyta</taxon>
        <taxon>Tracheophyta</taxon>
        <taxon>Spermatophyta</taxon>
        <taxon>Magnoliopsida</taxon>
        <taxon>eudicotyledons</taxon>
        <taxon>Gunneridae</taxon>
        <taxon>Pentapetalae</taxon>
        <taxon>Caryophyllales</taxon>
        <taxon>Nepenthaceae</taxon>
        <taxon>Nepenthes</taxon>
    </lineage>
</organism>
<dbReference type="InterPro" id="IPR044560">
    <property type="entry name" value="MOase"/>
</dbReference>
<evidence type="ECO:0000313" key="6">
    <source>
        <dbReference type="Proteomes" id="UP001279734"/>
    </source>
</evidence>
<comment type="caution">
    <text evidence="5">The sequence shown here is derived from an EMBL/GenBank/DDBJ whole genome shotgun (WGS) entry which is preliminary data.</text>
</comment>
<accession>A0AAD3T9K2</accession>
<sequence length="292" mass="32466">MAKELPPGTTRFGCRVVAITLDPSGSYPMLKLHDGSVIKSKIVIGCDGANSAISRYLGLKPTKVYEICATRGFTNYPTGHGLNNELTRIRKGKIIVGRAPVDDNLVYWFVGENRAARDSDLSQDVELFGQSTVKTIKSMDPEIVEMIKNNDTSLTSILRYRHPWDILFCNFSKGNVVLAGDAMHVMGPFVEQGGSTAIEDAVVLARCISRTMCGVDPTSGEQFMMWEQAAVAFEQYVRNRRRRLFWLALRIHLIGLLGEPSTSTLACFIYSSLLVLLFHNFYGHAQYDCGNL</sequence>
<reference evidence="5" key="1">
    <citation type="submission" date="2023-05" db="EMBL/GenBank/DDBJ databases">
        <title>Nepenthes gracilis genome sequencing.</title>
        <authorList>
            <person name="Fukushima K."/>
        </authorList>
    </citation>
    <scope>NUCLEOTIDE SEQUENCE</scope>
    <source>
        <strain evidence="5">SING2019-196</strain>
    </source>
</reference>
<evidence type="ECO:0000256" key="3">
    <source>
        <dbReference type="ARBA" id="ARBA00024018"/>
    </source>
</evidence>
<dbReference type="GO" id="GO:0071949">
    <property type="term" value="F:FAD binding"/>
    <property type="evidence" value="ECO:0007669"/>
    <property type="project" value="InterPro"/>
</dbReference>
<name>A0AAD3T9K2_NEPGR</name>
<dbReference type="PANTHER" id="PTHR45934">
    <property type="entry name" value="FAD/NAD(P)-BINDING OXIDOREDUCTASE FAMILY PROTEIN"/>
    <property type="match status" value="1"/>
</dbReference>
<dbReference type="Pfam" id="PF01494">
    <property type="entry name" value="FAD_binding_3"/>
    <property type="match status" value="1"/>
</dbReference>
<proteinExistence type="inferred from homology"/>
<keyword evidence="2" id="KW-0503">Monooxygenase</keyword>
<dbReference type="SUPFAM" id="SSF51905">
    <property type="entry name" value="FAD/NAD(P)-binding domain"/>
    <property type="match status" value="1"/>
</dbReference>
<evidence type="ECO:0000256" key="2">
    <source>
        <dbReference type="ARBA" id="ARBA00023033"/>
    </source>
</evidence>
<dbReference type="Proteomes" id="UP001279734">
    <property type="component" value="Unassembled WGS sequence"/>
</dbReference>
<keyword evidence="6" id="KW-1185">Reference proteome</keyword>
<feature type="domain" description="FAD-binding" evidence="4">
    <location>
        <begin position="4"/>
        <end position="210"/>
    </location>
</feature>
<protein>
    <recommendedName>
        <fullName evidence="4">FAD-binding domain-containing protein</fullName>
    </recommendedName>
</protein>
<evidence type="ECO:0000313" key="5">
    <source>
        <dbReference type="EMBL" id="GMH24889.1"/>
    </source>
</evidence>
<dbReference type="Gene3D" id="3.50.50.60">
    <property type="entry name" value="FAD/NAD(P)-binding domain"/>
    <property type="match status" value="1"/>
</dbReference>
<keyword evidence="1" id="KW-0560">Oxidoreductase</keyword>